<dbReference type="PANTHER" id="PTHR12911">
    <property type="entry name" value="SAD1/UNC-84-LIKE PROTEIN-RELATED"/>
    <property type="match status" value="1"/>
</dbReference>
<dbReference type="GO" id="GO:0051260">
    <property type="term" value="P:protein homooligomerization"/>
    <property type="evidence" value="ECO:0007669"/>
    <property type="project" value="UniProtKB-ARBA"/>
</dbReference>
<dbReference type="InterPro" id="IPR012919">
    <property type="entry name" value="SUN_dom"/>
</dbReference>
<feature type="region of interest" description="Disordered" evidence="16">
    <location>
        <begin position="138"/>
        <end position="170"/>
    </location>
</feature>
<keyword evidence="5" id="KW-0256">Endoplasmic reticulum</keyword>
<comment type="subcellular location">
    <subcellularLocation>
        <location evidence="14">Cytoplasm</location>
        <location evidence="14">Cytoskeleton</location>
        <location evidence="14">Phragmoplast</location>
    </subcellularLocation>
    <subcellularLocation>
        <location evidence="1">Endoplasmic reticulum membrane</location>
        <topology evidence="1">Single-pass type II membrane protein</topology>
    </subcellularLocation>
    <subcellularLocation>
        <location evidence="13">Nucleus inner membrane</location>
        <topology evidence="13">Single-pass type II membrane protein</topology>
    </subcellularLocation>
</comment>
<dbReference type="Gramene" id="OMERI01G10560.1">
    <property type="protein sequence ID" value="OMERI01G10560.1"/>
    <property type="gene ID" value="OMERI01G10560"/>
</dbReference>
<dbReference type="GO" id="GO:0005789">
    <property type="term" value="C:endoplasmic reticulum membrane"/>
    <property type="evidence" value="ECO:0007669"/>
    <property type="project" value="UniProtKB-SubCell"/>
</dbReference>
<keyword evidence="4" id="KW-0812">Transmembrane</keyword>
<feature type="domain" description="SUN" evidence="17">
    <location>
        <begin position="350"/>
        <end position="520"/>
    </location>
</feature>
<evidence type="ECO:0000256" key="6">
    <source>
        <dbReference type="ARBA" id="ARBA00022968"/>
    </source>
</evidence>
<evidence type="ECO:0000256" key="13">
    <source>
        <dbReference type="ARBA" id="ARBA00037816"/>
    </source>
</evidence>
<evidence type="ECO:0000313" key="18">
    <source>
        <dbReference type="EnsemblPlants" id="OMERI01G10560.1"/>
    </source>
</evidence>
<evidence type="ECO:0000256" key="9">
    <source>
        <dbReference type="ARBA" id="ARBA00023054"/>
    </source>
</evidence>
<dbReference type="GO" id="GO:0051291">
    <property type="term" value="P:protein heterooligomerization"/>
    <property type="evidence" value="ECO:0007669"/>
    <property type="project" value="UniProtKB-ARBA"/>
</dbReference>
<reference evidence="18" key="1">
    <citation type="submission" date="2015-04" db="UniProtKB">
        <authorList>
            <consortium name="EnsemblPlants"/>
        </authorList>
    </citation>
    <scope>IDENTIFICATION</scope>
</reference>
<dbReference type="GO" id="GO:0090435">
    <property type="term" value="P:protein localization to nuclear envelope"/>
    <property type="evidence" value="ECO:0007669"/>
    <property type="project" value="UniProtKB-ARBA"/>
</dbReference>
<keyword evidence="19" id="KW-1185">Reference proteome</keyword>
<feature type="compositionally biased region" description="Polar residues" evidence="16">
    <location>
        <begin position="160"/>
        <end position="169"/>
    </location>
</feature>
<evidence type="ECO:0000256" key="11">
    <source>
        <dbReference type="ARBA" id="ARBA00023212"/>
    </source>
</evidence>
<evidence type="ECO:0000256" key="12">
    <source>
        <dbReference type="ARBA" id="ARBA00023242"/>
    </source>
</evidence>
<dbReference type="GO" id="GO:0070197">
    <property type="term" value="P:meiotic attachment of telomere to nuclear envelope"/>
    <property type="evidence" value="ECO:0007669"/>
    <property type="project" value="UniProtKB-ARBA"/>
</dbReference>
<keyword evidence="2" id="KW-0963">Cytoplasm</keyword>
<dbReference type="GO" id="GO:0005637">
    <property type="term" value="C:nuclear inner membrane"/>
    <property type="evidence" value="ECO:0007669"/>
    <property type="project" value="UniProtKB-SubCell"/>
</dbReference>
<dbReference type="Gene3D" id="2.60.120.260">
    <property type="entry name" value="Galactose-binding domain-like"/>
    <property type="match status" value="1"/>
</dbReference>
<keyword evidence="3" id="KW-0597">Phosphoprotein</keyword>
<evidence type="ECO:0000313" key="19">
    <source>
        <dbReference type="Proteomes" id="UP000008021"/>
    </source>
</evidence>
<protein>
    <recommendedName>
        <fullName evidence="17">SUN domain-containing protein</fullName>
    </recommendedName>
</protein>
<keyword evidence="6" id="KW-0735">Signal-anchor</keyword>
<dbReference type="FunFam" id="2.60.120.260:FF:000096">
    <property type="entry name" value="SUN domain protein1"/>
    <property type="match status" value="1"/>
</dbReference>
<dbReference type="GO" id="GO:0009524">
    <property type="term" value="C:phragmoplast"/>
    <property type="evidence" value="ECO:0007669"/>
    <property type="project" value="UniProtKB-SubCell"/>
</dbReference>
<keyword evidence="10" id="KW-0472">Membrane</keyword>
<dbReference type="GO" id="GO:0006997">
    <property type="term" value="P:nucleus organization"/>
    <property type="evidence" value="ECO:0007669"/>
    <property type="project" value="UniProtKB-ARBA"/>
</dbReference>
<dbReference type="EnsemblPlants" id="OMERI01G10560.1">
    <property type="protein sequence ID" value="OMERI01G10560.1"/>
    <property type="gene ID" value="OMERI01G10560"/>
</dbReference>
<dbReference type="PROSITE" id="PS51469">
    <property type="entry name" value="SUN"/>
    <property type="match status" value="1"/>
</dbReference>
<evidence type="ECO:0000256" key="4">
    <source>
        <dbReference type="ARBA" id="ARBA00022692"/>
    </source>
</evidence>
<dbReference type="STRING" id="40149.A0A0E0C0G0"/>
<dbReference type="eggNOG" id="KOG2687">
    <property type="taxonomic scope" value="Eukaryota"/>
</dbReference>
<evidence type="ECO:0000259" key="17">
    <source>
        <dbReference type="PROSITE" id="PS51469"/>
    </source>
</evidence>
<evidence type="ECO:0000256" key="1">
    <source>
        <dbReference type="ARBA" id="ARBA00004648"/>
    </source>
</evidence>
<keyword evidence="7" id="KW-1133">Transmembrane helix</keyword>
<evidence type="ECO:0000256" key="2">
    <source>
        <dbReference type="ARBA" id="ARBA00022490"/>
    </source>
</evidence>
<organism evidence="18">
    <name type="scientific">Oryza meridionalis</name>
    <dbReference type="NCBI Taxonomy" id="40149"/>
    <lineage>
        <taxon>Eukaryota</taxon>
        <taxon>Viridiplantae</taxon>
        <taxon>Streptophyta</taxon>
        <taxon>Embryophyta</taxon>
        <taxon>Tracheophyta</taxon>
        <taxon>Spermatophyta</taxon>
        <taxon>Magnoliopsida</taxon>
        <taxon>Liliopsida</taxon>
        <taxon>Poales</taxon>
        <taxon>Poaceae</taxon>
        <taxon>BOP clade</taxon>
        <taxon>Oryzoideae</taxon>
        <taxon>Oryzeae</taxon>
        <taxon>Oryzinae</taxon>
        <taxon>Oryza</taxon>
    </lineage>
</organism>
<dbReference type="PANTHER" id="PTHR12911:SF45">
    <property type="entry name" value="OS01G0267600 PROTEIN"/>
    <property type="match status" value="1"/>
</dbReference>
<name>A0A0E0C0G0_9ORYZ</name>
<reference evidence="18" key="2">
    <citation type="submission" date="2018-05" db="EMBL/GenBank/DDBJ databases">
        <title>OmerRS3 (Oryza meridionalis Reference Sequence Version 3).</title>
        <authorList>
            <person name="Zhang J."/>
            <person name="Kudrna D."/>
            <person name="Lee S."/>
            <person name="Talag J."/>
            <person name="Welchert J."/>
            <person name="Wing R.A."/>
        </authorList>
    </citation>
    <scope>NUCLEOTIDE SEQUENCE [LARGE SCALE GENOMIC DNA]</scope>
    <source>
        <strain evidence="18">cv. OR44</strain>
    </source>
</reference>
<evidence type="ECO:0000256" key="16">
    <source>
        <dbReference type="SAM" id="MobiDB-lite"/>
    </source>
</evidence>
<keyword evidence="8" id="KW-0007">Acetylation</keyword>
<dbReference type="HOGENOM" id="CLU_043737_3_0_1"/>
<evidence type="ECO:0000256" key="3">
    <source>
        <dbReference type="ARBA" id="ARBA00022553"/>
    </source>
</evidence>
<keyword evidence="12" id="KW-0539">Nucleus</keyword>
<evidence type="ECO:0000256" key="5">
    <source>
        <dbReference type="ARBA" id="ARBA00022824"/>
    </source>
</evidence>
<dbReference type="InterPro" id="IPR045119">
    <property type="entry name" value="SUN1-5"/>
</dbReference>
<evidence type="ECO:0000256" key="14">
    <source>
        <dbReference type="ARBA" id="ARBA00060413"/>
    </source>
</evidence>
<accession>A0A0E0C0G0</accession>
<evidence type="ECO:0000256" key="8">
    <source>
        <dbReference type="ARBA" id="ARBA00022990"/>
    </source>
</evidence>
<keyword evidence="9 15" id="KW-0175">Coiled coil</keyword>
<evidence type="ECO:0000256" key="10">
    <source>
        <dbReference type="ARBA" id="ARBA00023136"/>
    </source>
</evidence>
<dbReference type="AlphaFoldDB" id="A0A0E0C0G0"/>
<feature type="coiled-coil region" evidence="15">
    <location>
        <begin position="255"/>
        <end position="289"/>
    </location>
</feature>
<evidence type="ECO:0000256" key="15">
    <source>
        <dbReference type="SAM" id="Coils"/>
    </source>
</evidence>
<proteinExistence type="predicted"/>
<evidence type="ECO:0000256" key="7">
    <source>
        <dbReference type="ARBA" id="ARBA00022989"/>
    </source>
</evidence>
<dbReference type="Pfam" id="PF07738">
    <property type="entry name" value="Sad1_UNC"/>
    <property type="match status" value="1"/>
</dbReference>
<sequence length="530" mass="56474">MSASPRSVPPTSHACPLVFSSLFLPRPAPFDSIRFPPKISQIPLRFAESPTASLSILSRRRAAPLADRIPSMASPSLAAAAASPLTSLDLATSPATASRPAAAAASALRKRPVLLLDQRPHPSTPNLDSSTAAAAAAAGAMAGVAQSQPPPPPRRKKAGHTSSSSTRPRWQTALSVAAKNAVLLAVLLYVGDLAWRAARPAPPRPVDQAAMAGYDARVADVEASLARAFRMLQVQLEAVDRKIDGEVGAVRGELAALLEEKRLELEGQLKRLDARADDLSDALGALKRMEFLRKDEFDKFWNEVKESLGSGPGTEVDLDQVRALARDIAMGEIEKHAADGIGRVDYAVASAGGKVVRHSDAYDAGKRGGIMSAWFGGDTAASPQKILKPSFGEPGQCFPLQGSSGFVEIKLRKGIVPDAITLEHVSKDVAYDMSTAPKDCRVSGWYQEAHNEAYSGHAASAKMHVLTEFTYDLDKKNVQTFDITAPDVGIINMVRLDFTSNHGSSALTCIYRIRVHGHEQVSPGMSVSQS</sequence>
<dbReference type="GO" id="GO:0043495">
    <property type="term" value="F:protein-membrane adaptor activity"/>
    <property type="evidence" value="ECO:0007669"/>
    <property type="project" value="UniProtKB-ARBA"/>
</dbReference>
<dbReference type="Proteomes" id="UP000008021">
    <property type="component" value="Chromosome 1"/>
</dbReference>
<keyword evidence="11" id="KW-0206">Cytoskeleton</keyword>